<accession>A0A4R1K2Y0</accession>
<dbReference type="EMBL" id="SMGD01000012">
    <property type="protein sequence ID" value="TCK58053.1"/>
    <property type="molecule type" value="Genomic_DNA"/>
</dbReference>
<dbReference type="OrthoDB" id="9793663at2"/>
<dbReference type="PANTHER" id="PTHR38774">
    <property type="entry name" value="CYTOPLASMIC PROTEIN-RELATED"/>
    <property type="match status" value="1"/>
</dbReference>
<sequence length="150" mass="17750">MDSVVKKYRVDLNKLMQVYSANYLLFCRMFPTEMEPGEQLRLRPSGQSSPVFTGDFELKCCEQTRYTSVFAICQRYRHALPGLKEPHMVVKLYHDASLAEVCSSQQISKLKPRYDYPNHQMYQQDEKQQVNLFLYDWLHYCLKHRVAVDA</sequence>
<proteinExistence type="predicted"/>
<evidence type="ECO:0008006" key="3">
    <source>
        <dbReference type="Google" id="ProtNLM"/>
    </source>
</evidence>
<dbReference type="Proteomes" id="UP000295565">
    <property type="component" value="Unassembled WGS sequence"/>
</dbReference>
<dbReference type="AlphaFoldDB" id="A0A4R1K2Y0"/>
<dbReference type="Pfam" id="PF06853">
    <property type="entry name" value="DUF1249"/>
    <property type="match status" value="1"/>
</dbReference>
<dbReference type="InterPro" id="IPR009659">
    <property type="entry name" value="DUF1249"/>
</dbReference>
<evidence type="ECO:0000313" key="2">
    <source>
        <dbReference type="Proteomes" id="UP000295565"/>
    </source>
</evidence>
<reference evidence="1 2" key="1">
    <citation type="submission" date="2019-03" db="EMBL/GenBank/DDBJ databases">
        <title>Genomic Encyclopedia of Type Strains, Phase IV (KMG-IV): sequencing the most valuable type-strain genomes for metagenomic binning, comparative biology and taxonomic classification.</title>
        <authorList>
            <person name="Goeker M."/>
        </authorList>
    </citation>
    <scope>NUCLEOTIDE SEQUENCE [LARGE SCALE GENOMIC DNA]</scope>
    <source>
        <strain evidence="1 2">DSM 18577</strain>
    </source>
</reference>
<keyword evidence="2" id="KW-1185">Reference proteome</keyword>
<comment type="caution">
    <text evidence="1">The sequence shown here is derived from an EMBL/GenBank/DDBJ whole genome shotgun (WGS) entry which is preliminary data.</text>
</comment>
<gene>
    <name evidence="1" type="ORF">EV690_1758</name>
</gene>
<dbReference type="PANTHER" id="PTHR38774:SF1">
    <property type="entry name" value="CYTOPLASMIC PROTEIN"/>
    <property type="match status" value="1"/>
</dbReference>
<name>A0A4R1K2Y0_9GAMM</name>
<evidence type="ECO:0000313" key="1">
    <source>
        <dbReference type="EMBL" id="TCK58053.1"/>
    </source>
</evidence>
<organism evidence="1 2">
    <name type="scientific">Celerinatantimonas diazotrophica</name>
    <dbReference type="NCBI Taxonomy" id="412034"/>
    <lineage>
        <taxon>Bacteria</taxon>
        <taxon>Pseudomonadati</taxon>
        <taxon>Pseudomonadota</taxon>
        <taxon>Gammaproteobacteria</taxon>
        <taxon>Celerinatantimonadaceae</taxon>
        <taxon>Celerinatantimonas</taxon>
    </lineage>
</organism>
<protein>
    <recommendedName>
        <fullName evidence="3">Dehydrogenase</fullName>
    </recommendedName>
</protein>